<accession>A0A455TK86</accession>
<protein>
    <submittedName>
        <fullName evidence="1">Uncharacterized protein</fullName>
    </submittedName>
</protein>
<geneLocation type="plasmid" evidence="1">
    <name>pE013</name>
</geneLocation>
<dbReference type="EMBL" id="AP019401">
    <property type="protein sequence ID" value="BBI29017.1"/>
    <property type="molecule type" value="Genomic_DNA"/>
</dbReference>
<proteinExistence type="predicted"/>
<keyword evidence="1" id="KW-0614">Plasmid</keyword>
<evidence type="ECO:0000313" key="2">
    <source>
        <dbReference type="EMBL" id="BBI29586.1"/>
    </source>
</evidence>
<reference evidence="1" key="1">
    <citation type="submission" date="2019-01" db="EMBL/GenBank/DDBJ databases">
        <title>Genomic characterization of novel carbapenem resistance plasmid carrying blaIMP-6 in northern Osaka.</title>
        <authorList>
            <person name="Abe R."/>
            <person name="Akeda Y."/>
            <person name="Sugawara Y."/>
            <person name="Yamamoto N."/>
            <person name="Tomono K."/>
            <person name="Takeuchi D."/>
            <person name="Kawahara R."/>
            <person name="Hamada S."/>
        </authorList>
    </citation>
    <scope>NUCLEOTIDE SEQUENCE</scope>
    <source>
        <strain evidence="1">E013</strain>
        <strain evidence="2">E196</strain>
        <plasmid evidence="1">pE013</plasmid>
        <plasmid evidence="2">pE196_IMP6</plasmid>
    </source>
</reference>
<geneLocation type="plasmid" evidence="2">
    <name>pE196_IMP6</name>
</geneLocation>
<dbReference type="AlphaFoldDB" id="A0A455TK86"/>
<evidence type="ECO:0000313" key="1">
    <source>
        <dbReference type="EMBL" id="BBI29017.1"/>
    </source>
</evidence>
<dbReference type="EMBL" id="AP019405">
    <property type="protein sequence ID" value="BBI29586.1"/>
    <property type="molecule type" value="Genomic_DNA"/>
</dbReference>
<sequence>MNHKKARGFIEPICFKGFFIWPVCRSCHQFPVFAKPGGNCCFNKF</sequence>
<name>A0A455TK86_KLEPN</name>
<organism evidence="1">
    <name type="scientific">Klebsiella pneumoniae</name>
    <dbReference type="NCBI Taxonomy" id="573"/>
    <lineage>
        <taxon>Bacteria</taxon>
        <taxon>Pseudomonadati</taxon>
        <taxon>Pseudomonadota</taxon>
        <taxon>Gammaproteobacteria</taxon>
        <taxon>Enterobacterales</taxon>
        <taxon>Enterobacteriaceae</taxon>
        <taxon>Klebsiella/Raoultella group</taxon>
        <taxon>Klebsiella</taxon>
        <taxon>Klebsiella pneumoniae complex</taxon>
    </lineage>
</organism>